<evidence type="ECO:0008006" key="2">
    <source>
        <dbReference type="Google" id="ProtNLM"/>
    </source>
</evidence>
<reference evidence="1" key="1">
    <citation type="submission" date="2015-11" db="EMBL/GenBank/DDBJ databases">
        <title>De novo transcriptome assembly of four potential Pierce s Disease insect vectors from Arizona vineyards.</title>
        <authorList>
            <person name="Tassone E.E."/>
        </authorList>
    </citation>
    <scope>NUCLEOTIDE SEQUENCE</scope>
</reference>
<organism evidence="1">
    <name type="scientific">Cuerna arida</name>
    <dbReference type="NCBI Taxonomy" id="1464854"/>
    <lineage>
        <taxon>Eukaryota</taxon>
        <taxon>Metazoa</taxon>
        <taxon>Ecdysozoa</taxon>
        <taxon>Arthropoda</taxon>
        <taxon>Hexapoda</taxon>
        <taxon>Insecta</taxon>
        <taxon>Pterygota</taxon>
        <taxon>Neoptera</taxon>
        <taxon>Paraneoptera</taxon>
        <taxon>Hemiptera</taxon>
        <taxon>Auchenorrhyncha</taxon>
        <taxon>Membracoidea</taxon>
        <taxon>Cicadellidae</taxon>
        <taxon>Cicadellinae</taxon>
        <taxon>Proconiini</taxon>
        <taxon>Cuerna</taxon>
    </lineage>
</organism>
<dbReference type="AlphaFoldDB" id="A0A1B6GQA7"/>
<proteinExistence type="predicted"/>
<gene>
    <name evidence="1" type="ORF">g.4213</name>
</gene>
<protein>
    <recommendedName>
        <fullName evidence="2">RRM domain-containing protein</fullName>
    </recommendedName>
</protein>
<accession>A0A1B6GQA7</accession>
<name>A0A1B6GQA7_9HEMI</name>
<dbReference type="EMBL" id="GECZ01005180">
    <property type="protein sequence ID" value="JAS64589.1"/>
    <property type="molecule type" value="Transcribed_RNA"/>
</dbReference>
<sequence length="101" mass="11634">MTCYILRITDLPEAFTYQELEAIIAMSGSWNLDCSDMYIDQRRSDAAFVFCPKKVVAECILHVCTGEKVRGCAVKIEYCDNPPYYLVPHTHRPEKIKLGLW</sequence>
<evidence type="ECO:0000313" key="1">
    <source>
        <dbReference type="EMBL" id="JAS64589.1"/>
    </source>
</evidence>